<dbReference type="VEuPathDB" id="FungiDB:AeMF1_014674"/>
<evidence type="ECO:0000259" key="12">
    <source>
        <dbReference type="PROSITE" id="PS51456"/>
    </source>
</evidence>
<dbReference type="SMART" id="SM00064">
    <property type="entry name" value="FYVE"/>
    <property type="match status" value="1"/>
</dbReference>
<evidence type="ECO:0000256" key="6">
    <source>
        <dbReference type="ARBA" id="ARBA00023123"/>
    </source>
</evidence>
<keyword evidence="5 10" id="KW-0067">ATP-binding</keyword>
<dbReference type="EMBL" id="VJMJ01000030">
    <property type="protein sequence ID" value="KAF0742079.1"/>
    <property type="molecule type" value="Genomic_DNA"/>
</dbReference>
<evidence type="ECO:0000256" key="1">
    <source>
        <dbReference type="ARBA" id="ARBA00022723"/>
    </source>
</evidence>
<keyword evidence="3 9" id="KW-0863">Zinc-finger</keyword>
<dbReference type="SUPFAM" id="SSF52540">
    <property type="entry name" value="P-loop containing nucleoside triphosphate hydrolases"/>
    <property type="match status" value="1"/>
</dbReference>
<dbReference type="PROSITE" id="PS51456">
    <property type="entry name" value="MYOSIN_MOTOR"/>
    <property type="match status" value="1"/>
</dbReference>
<comment type="caution">
    <text evidence="13">The sequence shown here is derived from an EMBL/GenBank/DDBJ whole genome shotgun (WGS) entry which is preliminary data.</text>
</comment>
<evidence type="ECO:0000313" key="14">
    <source>
        <dbReference type="Proteomes" id="UP000481153"/>
    </source>
</evidence>
<evidence type="ECO:0000259" key="11">
    <source>
        <dbReference type="PROSITE" id="PS50178"/>
    </source>
</evidence>
<dbReference type="GO" id="GO:0016459">
    <property type="term" value="C:myosin complex"/>
    <property type="evidence" value="ECO:0007669"/>
    <property type="project" value="UniProtKB-KW"/>
</dbReference>
<comment type="similarity">
    <text evidence="10">Belongs to the TRAFAC class myosin-kinesin ATPase superfamily. Myosin family.</text>
</comment>
<dbReference type="GO" id="GO:0000146">
    <property type="term" value="F:microfilament motor activity"/>
    <property type="evidence" value="ECO:0007669"/>
    <property type="project" value="TreeGrafter"/>
</dbReference>
<evidence type="ECO:0000256" key="9">
    <source>
        <dbReference type="PROSITE-ProRule" id="PRU00091"/>
    </source>
</evidence>
<dbReference type="SMART" id="SM00242">
    <property type="entry name" value="MYSc"/>
    <property type="match status" value="1"/>
</dbReference>
<accession>A0A6G0XNL8</accession>
<dbReference type="PRINTS" id="PR00193">
    <property type="entry name" value="MYOSINHEAVY"/>
</dbReference>
<evidence type="ECO:0000256" key="3">
    <source>
        <dbReference type="ARBA" id="ARBA00022771"/>
    </source>
</evidence>
<evidence type="ECO:0000313" key="13">
    <source>
        <dbReference type="EMBL" id="KAF0742079.1"/>
    </source>
</evidence>
<dbReference type="GO" id="GO:0005737">
    <property type="term" value="C:cytoplasm"/>
    <property type="evidence" value="ECO:0007669"/>
    <property type="project" value="TreeGrafter"/>
</dbReference>
<evidence type="ECO:0000256" key="2">
    <source>
        <dbReference type="ARBA" id="ARBA00022741"/>
    </source>
</evidence>
<sequence length="1136" mass="127240">MKHPKDLIDLVEMTEKSLLLDGALASQDDTAASGGGLNDLTELVDVSEESLVQLLRTRFHQDLIYTTTGPFLLAVNPFVRVDRLFGPDVLRTFQVSMTTATSSPHIYNVAANAYDAMKRTETNQSILISGESGSGKTESTKLVMEYLVHVSSHVDPVEGFRRSAHLTQHVLDANIVLESFGNARTLRNDNSSRFGKFIQLEFARQSGDLLGATIETYLLETVRVVNPSLQERNFHIFFELLHGAPMSTLAALQLVNPAKETRADAAKSFRYLAQSRCLTRQDDDAKHFKALVASMTSLGLNDNEHNGIFRVLAAILHLGNVDFVATADEVQPTINSSRSISAAAALLALPLADLIAALCTRTLVVASSDVQVLSLSLQEACAARDGLAKALYSRLFEWLVDRMNARLARPRRHDHWIGLLDIFGFENVATNSFEQLCINFANEVLQRECHARVFAQEQAEYMRQGIDWRLVDVADTSAICVDFFTARPHGLFALLDDETRLAKGSDAAFAAKLYMKCLPSAVATASNVQRAKMRFIIHHYAGSVEYACVGFREKNSVAQDSLVEILFHASDMFLRELGVASTAAGTATLTSRRQASVASKFKSQLTQLLERLHDAASPHYVRCLKPNDDAVPGRFDVHRMKEQLRCNGVVAAIQLARRGYPIRLAIPDFCARFKPLDAHECASSHDVPSILDALCRRLPTTATLTSSSSPYAAFGLQLGTSKVFLQSKTHVALEAWLEQVLDAKMAVLTHAFRGYRWRRLYKQLKAMTLWCQRRFQSNHRRARAAVRVQAIFRGWRVRLRMQRQLQAATRCLAILQRRFRARRQRRIRAIVQLQAFVRGALTRRRLRGRTRILLTALEPLRPTKQSQEEEDPSCHDNQVEDDVDLLPKLQLVDAMRLQPLADFFSCSACAKRFTIFRRRLQCRACGDVVCRLCSTVVNLDKQQTRVCRVCSALHTTEVLSKRSGIWHQPWPEPPIPLNEAARLRLVESVDVRALRRNTTIQHMVTMVYHSWPGVVAVASLMGRSTQTVIAKIGKHFPDELSRDVSFCAHTVGADARVLVVLDAAKDPQFQQNPLVKGRKFRFYLGAQLTDEASGLVLGTIAVLHTTPRKTPVRDWELHVLESFARVVSDQVLGSRR</sequence>
<dbReference type="PROSITE" id="PS50096">
    <property type="entry name" value="IQ"/>
    <property type="match status" value="2"/>
</dbReference>
<evidence type="ECO:0000256" key="8">
    <source>
        <dbReference type="ARBA" id="ARBA00023203"/>
    </source>
</evidence>
<keyword evidence="6 10" id="KW-0518">Myosin</keyword>
<dbReference type="InterPro" id="IPR013083">
    <property type="entry name" value="Znf_RING/FYVE/PHD"/>
</dbReference>
<dbReference type="Proteomes" id="UP000481153">
    <property type="component" value="Unassembled WGS sequence"/>
</dbReference>
<dbReference type="InterPro" id="IPR029016">
    <property type="entry name" value="GAF-like_dom_sf"/>
</dbReference>
<dbReference type="Gene3D" id="1.10.10.820">
    <property type="match status" value="1"/>
</dbReference>
<keyword evidence="7 10" id="KW-0505">Motor protein</keyword>
<dbReference type="Gene3D" id="1.20.5.4820">
    <property type="match status" value="1"/>
</dbReference>
<gene>
    <name evidence="13" type="ORF">Ae201684_002754</name>
</gene>
<evidence type="ECO:0000256" key="10">
    <source>
        <dbReference type="PROSITE-ProRule" id="PRU00782"/>
    </source>
</evidence>
<dbReference type="Gene3D" id="1.20.58.530">
    <property type="match status" value="1"/>
</dbReference>
<keyword evidence="2 10" id="KW-0547">Nucleotide-binding</keyword>
<dbReference type="SUPFAM" id="SSF57903">
    <property type="entry name" value="FYVE/PHD zinc finger"/>
    <property type="match status" value="1"/>
</dbReference>
<dbReference type="Gene3D" id="3.30.40.10">
    <property type="entry name" value="Zinc/RING finger domain, C3HC4 (zinc finger)"/>
    <property type="match status" value="1"/>
</dbReference>
<dbReference type="GO" id="GO:0007015">
    <property type="term" value="P:actin filament organization"/>
    <property type="evidence" value="ECO:0007669"/>
    <property type="project" value="TreeGrafter"/>
</dbReference>
<dbReference type="InterPro" id="IPR036961">
    <property type="entry name" value="Kinesin_motor_dom_sf"/>
</dbReference>
<dbReference type="GO" id="GO:0016020">
    <property type="term" value="C:membrane"/>
    <property type="evidence" value="ECO:0007669"/>
    <property type="project" value="TreeGrafter"/>
</dbReference>
<dbReference type="CDD" id="cd23767">
    <property type="entry name" value="IQCD"/>
    <property type="match status" value="1"/>
</dbReference>
<evidence type="ECO:0000256" key="4">
    <source>
        <dbReference type="ARBA" id="ARBA00022833"/>
    </source>
</evidence>
<dbReference type="GO" id="GO:0051015">
    <property type="term" value="F:actin filament binding"/>
    <property type="evidence" value="ECO:0007669"/>
    <property type="project" value="TreeGrafter"/>
</dbReference>
<evidence type="ECO:0008006" key="15">
    <source>
        <dbReference type="Google" id="ProtNLM"/>
    </source>
</evidence>
<dbReference type="PANTHER" id="PTHR13140">
    <property type="entry name" value="MYOSIN"/>
    <property type="match status" value="1"/>
</dbReference>
<dbReference type="InterPro" id="IPR011011">
    <property type="entry name" value="Znf_FYVE_PHD"/>
</dbReference>
<dbReference type="Pfam" id="PF01363">
    <property type="entry name" value="FYVE"/>
    <property type="match status" value="1"/>
</dbReference>
<protein>
    <recommendedName>
        <fullName evidence="15">FYVE-type domain-containing protein</fullName>
    </recommendedName>
</protein>
<dbReference type="AlphaFoldDB" id="A0A6G0XNL8"/>
<dbReference type="Gene3D" id="3.40.850.10">
    <property type="entry name" value="Kinesin motor domain"/>
    <property type="match status" value="1"/>
</dbReference>
<dbReference type="Gene3D" id="1.20.120.720">
    <property type="entry name" value="Myosin VI head, motor domain, U50 subdomain"/>
    <property type="match status" value="1"/>
</dbReference>
<feature type="domain" description="Myosin motor" evidence="12">
    <location>
        <begin position="35"/>
        <end position="738"/>
    </location>
</feature>
<comment type="caution">
    <text evidence="10">Lacks conserved residue(s) required for the propagation of feature annotation.</text>
</comment>
<dbReference type="Gene3D" id="3.30.450.40">
    <property type="match status" value="1"/>
</dbReference>
<dbReference type="PROSITE" id="PS50178">
    <property type="entry name" value="ZF_FYVE"/>
    <property type="match status" value="1"/>
</dbReference>
<keyword evidence="8 10" id="KW-0009">Actin-binding</keyword>
<dbReference type="InterPro" id="IPR000048">
    <property type="entry name" value="IQ_motif_EF-hand-BS"/>
</dbReference>
<evidence type="ECO:0000256" key="7">
    <source>
        <dbReference type="ARBA" id="ARBA00023175"/>
    </source>
</evidence>
<proteinExistence type="inferred from homology"/>
<keyword evidence="1" id="KW-0479">Metal-binding</keyword>
<dbReference type="CDD" id="cd00124">
    <property type="entry name" value="MYSc"/>
    <property type="match status" value="1"/>
</dbReference>
<evidence type="ECO:0000256" key="5">
    <source>
        <dbReference type="ARBA" id="ARBA00022840"/>
    </source>
</evidence>
<feature type="domain" description="FYVE-type" evidence="11">
    <location>
        <begin position="906"/>
        <end position="955"/>
    </location>
</feature>
<dbReference type="SMART" id="SM00015">
    <property type="entry name" value="IQ"/>
    <property type="match status" value="3"/>
</dbReference>
<dbReference type="PANTHER" id="PTHR13140:SF845">
    <property type="entry name" value="MYOSIN-LIKE PROTEIN"/>
    <property type="match status" value="1"/>
</dbReference>
<keyword evidence="14" id="KW-1185">Reference proteome</keyword>
<keyword evidence="4" id="KW-0862">Zinc</keyword>
<dbReference type="InterPro" id="IPR000306">
    <property type="entry name" value="Znf_FYVE"/>
</dbReference>
<dbReference type="GO" id="GO:0008270">
    <property type="term" value="F:zinc ion binding"/>
    <property type="evidence" value="ECO:0007669"/>
    <property type="project" value="UniProtKB-KW"/>
</dbReference>
<feature type="binding site" evidence="10">
    <location>
        <begin position="130"/>
        <end position="137"/>
    </location>
    <ligand>
        <name>ATP</name>
        <dbReference type="ChEBI" id="CHEBI:30616"/>
    </ligand>
</feature>
<dbReference type="InterPro" id="IPR027417">
    <property type="entry name" value="P-loop_NTPase"/>
</dbReference>
<dbReference type="GO" id="GO:0005524">
    <property type="term" value="F:ATP binding"/>
    <property type="evidence" value="ECO:0007669"/>
    <property type="project" value="UniProtKB-UniRule"/>
</dbReference>
<organism evidence="13 14">
    <name type="scientific">Aphanomyces euteiches</name>
    <dbReference type="NCBI Taxonomy" id="100861"/>
    <lineage>
        <taxon>Eukaryota</taxon>
        <taxon>Sar</taxon>
        <taxon>Stramenopiles</taxon>
        <taxon>Oomycota</taxon>
        <taxon>Saprolegniomycetes</taxon>
        <taxon>Saprolegniales</taxon>
        <taxon>Verrucalvaceae</taxon>
        <taxon>Aphanomyces</taxon>
    </lineage>
</organism>
<name>A0A6G0XNL8_9STRA</name>
<dbReference type="InterPro" id="IPR017455">
    <property type="entry name" value="Znf_FYVE-rel"/>
</dbReference>
<dbReference type="Pfam" id="PF00063">
    <property type="entry name" value="Myosin_head"/>
    <property type="match status" value="1"/>
</dbReference>
<reference evidence="13 14" key="1">
    <citation type="submission" date="2019-07" db="EMBL/GenBank/DDBJ databases">
        <title>Genomics analysis of Aphanomyces spp. identifies a new class of oomycete effector associated with host adaptation.</title>
        <authorList>
            <person name="Gaulin E."/>
        </authorList>
    </citation>
    <scope>NUCLEOTIDE SEQUENCE [LARGE SCALE GENOMIC DNA]</scope>
    <source>
        <strain evidence="13 14">ATCC 201684</strain>
    </source>
</reference>
<dbReference type="InterPro" id="IPR001609">
    <property type="entry name" value="Myosin_head_motor_dom-like"/>
</dbReference>
<dbReference type="CDD" id="cd00065">
    <property type="entry name" value="FYVE_like_SF"/>
    <property type="match status" value="1"/>
</dbReference>